<name>A0ABD1AV20_CARAN</name>
<sequence length="191" mass="22109">MDPACQRVLPFQTMVSDFGYGEGIIKWRSLASRLKCNETVNDYWDDTEIDAFYKGAMPKWLFHVDAHNKKYYVVQESELLENDWLHLFAEIALYSKSNRNLDAPPLLEMKNVVIETKEEYTTEAREKLQADNAIFYISFKYNGDPSTGWGAGDHNAIIRKTMDGGLGHMSLEVARRTEEERLCSDYQSLYI</sequence>
<evidence type="ECO:0000313" key="1">
    <source>
        <dbReference type="EMBL" id="KAL1210596.1"/>
    </source>
</evidence>
<reference evidence="1 2" key="1">
    <citation type="submission" date="2024-04" db="EMBL/GenBank/DDBJ databases">
        <title>Genome assembly C_amara_ONT_v2.</title>
        <authorList>
            <person name="Yant L."/>
            <person name="Moore C."/>
            <person name="Slenker M."/>
        </authorList>
    </citation>
    <scope>NUCLEOTIDE SEQUENCE [LARGE SCALE GENOMIC DNA]</scope>
    <source>
        <tissue evidence="1">Leaf</tissue>
    </source>
</reference>
<gene>
    <name evidence="1" type="ORF">V5N11_006913</name>
</gene>
<comment type="caution">
    <text evidence="1">The sequence shown here is derived from an EMBL/GenBank/DDBJ whole genome shotgun (WGS) entry which is preliminary data.</text>
</comment>
<organism evidence="1 2">
    <name type="scientific">Cardamine amara subsp. amara</name>
    <dbReference type="NCBI Taxonomy" id="228776"/>
    <lineage>
        <taxon>Eukaryota</taxon>
        <taxon>Viridiplantae</taxon>
        <taxon>Streptophyta</taxon>
        <taxon>Embryophyta</taxon>
        <taxon>Tracheophyta</taxon>
        <taxon>Spermatophyta</taxon>
        <taxon>Magnoliopsida</taxon>
        <taxon>eudicotyledons</taxon>
        <taxon>Gunneridae</taxon>
        <taxon>Pentapetalae</taxon>
        <taxon>rosids</taxon>
        <taxon>malvids</taxon>
        <taxon>Brassicales</taxon>
        <taxon>Brassicaceae</taxon>
        <taxon>Cardamineae</taxon>
        <taxon>Cardamine</taxon>
    </lineage>
</organism>
<dbReference type="Pfam" id="PF04776">
    <property type="entry name" value="protein_MS5"/>
    <property type="match status" value="1"/>
</dbReference>
<accession>A0ABD1AV20</accession>
<dbReference type="Proteomes" id="UP001558713">
    <property type="component" value="Unassembled WGS sequence"/>
</dbReference>
<dbReference type="PANTHER" id="PTHR31260:SF74">
    <property type="entry name" value="(RAPE) HYPOTHETICAL PROTEIN"/>
    <property type="match status" value="1"/>
</dbReference>
<protein>
    <submittedName>
        <fullName evidence="1">Uncharacterized protein</fullName>
    </submittedName>
</protein>
<dbReference type="AlphaFoldDB" id="A0ABD1AV20"/>
<dbReference type="InterPro" id="IPR006462">
    <property type="entry name" value="MS5"/>
</dbReference>
<proteinExistence type="predicted"/>
<dbReference type="PANTHER" id="PTHR31260">
    <property type="entry name" value="CYSTATIN/MONELLIN SUPERFAMILY PROTEIN"/>
    <property type="match status" value="1"/>
</dbReference>
<evidence type="ECO:0000313" key="2">
    <source>
        <dbReference type="Proteomes" id="UP001558713"/>
    </source>
</evidence>
<keyword evidence="2" id="KW-1185">Reference proteome</keyword>
<dbReference type="EMBL" id="JBANAX010000394">
    <property type="protein sequence ID" value="KAL1210596.1"/>
    <property type="molecule type" value="Genomic_DNA"/>
</dbReference>